<sequence length="413" mass="47385">MKRLSIIISIALGAMLIIPFSIIAQNQNVEFKCKGFVDVYHAVRSSSPHEFMSSRSRVRMEVEATKDNSYLFVSLNSQYNNLLPDQTKIELREAFLQYTTNHIDLKVGRQIVIWGISDAMRITDVVSPLDMTEFLAQDYDDIRMPVNAFKFRYFNSKMSLELLYIPISSFYVVPTDLSNPWSIRTAADRFAVDANLGKYPDKNLENSEYGGRLSFFLSGIDIGLCALHTWNKMPVIECELSASSDTVFMRGKYDRMDMVGGDITFPVGKFVVRGESAIYFDELLQSYSSSDVRRNTLNYLLGIDCYPGSEWTLTAQYSRKYIPNYKPTISLNRSSEMATLGITKNILQSTMKLSNFLYYDMTNKGAFNRFSADYAISDQIHLIIGYDYFDGEEGTFRLYKDNSEFWIKAKFSF</sequence>
<name>A0AC61NRA1_9BACT</name>
<keyword evidence="2" id="KW-1185">Reference proteome</keyword>
<protein>
    <submittedName>
        <fullName evidence="1">Uncharacterized protein</fullName>
    </submittedName>
</protein>
<proteinExistence type="predicted"/>
<accession>A0AC61NRA1</accession>
<dbReference type="Proteomes" id="UP000826212">
    <property type="component" value="Chromosome"/>
</dbReference>
<evidence type="ECO:0000313" key="1">
    <source>
        <dbReference type="EMBL" id="QZE15414.1"/>
    </source>
</evidence>
<organism evidence="1 2">
    <name type="scientific">Halosquirtibacter laminarini</name>
    <dbReference type="NCBI Taxonomy" id="3374600"/>
    <lineage>
        <taxon>Bacteria</taxon>
        <taxon>Pseudomonadati</taxon>
        <taxon>Bacteroidota</taxon>
        <taxon>Bacteroidia</taxon>
        <taxon>Marinilabiliales</taxon>
        <taxon>Prolixibacteraceae</taxon>
        <taxon>Halosquirtibacter</taxon>
    </lineage>
</organism>
<evidence type="ECO:0000313" key="2">
    <source>
        <dbReference type="Proteomes" id="UP000826212"/>
    </source>
</evidence>
<dbReference type="EMBL" id="CP081303">
    <property type="protein sequence ID" value="QZE15414.1"/>
    <property type="molecule type" value="Genomic_DNA"/>
</dbReference>
<reference evidence="1" key="1">
    <citation type="submission" date="2021-08" db="EMBL/GenBank/DDBJ databases">
        <title>Novel anaerobic bacterium isolated from sea squirt in East Sea, Republic of Korea.</title>
        <authorList>
            <person name="Nguyen T.H."/>
            <person name="Li Z."/>
            <person name="Lee Y.-J."/>
            <person name="Ko J."/>
            <person name="Kim S.-G."/>
        </authorList>
    </citation>
    <scope>NUCLEOTIDE SEQUENCE</scope>
    <source>
        <strain evidence="1">KCTC 25031</strain>
    </source>
</reference>
<gene>
    <name evidence="1" type="ORF">K4L44_06170</name>
</gene>